<feature type="region of interest" description="Disordered" evidence="1">
    <location>
        <begin position="330"/>
        <end position="350"/>
    </location>
</feature>
<feature type="region of interest" description="Disordered" evidence="1">
    <location>
        <begin position="243"/>
        <end position="287"/>
    </location>
</feature>
<dbReference type="HOGENOM" id="CLU_793611_0_0_1"/>
<dbReference type="CTD" id="20247811"/>
<dbReference type="Proteomes" id="UP000030746">
    <property type="component" value="Unassembled WGS sequence"/>
</dbReference>
<dbReference type="AlphaFoldDB" id="V4ADT8"/>
<feature type="non-terminal residue" evidence="2">
    <location>
        <position position="350"/>
    </location>
</feature>
<accession>V4ADT8</accession>
<dbReference type="OrthoDB" id="10002384at2759"/>
<keyword evidence="3" id="KW-1185">Reference proteome</keyword>
<gene>
    <name evidence="2" type="ORF">LOTGIDRAFT_228864</name>
</gene>
<feature type="compositionally biased region" description="Polar residues" evidence="1">
    <location>
        <begin position="333"/>
        <end position="350"/>
    </location>
</feature>
<name>V4ADT8_LOTGI</name>
<sequence>MIQEECKSLLLKLKLQQKNLKNFLPTINVTDSFVSETTSDESDVSIWSSPGQSSYARSKLKTLISSPPNDTDSLQSSFNKQTLQSRFYQLERQRTLNDDIVYKNTKSKELDSIPAMTPRRSVKVSGNFLRDINDYLDDSKDLTMTSLNSDYTTVHKKSAMSPTISESSLVPSTLNTAQKRSIIDRNVPVASKYDDFQFDYNASKLNYSYSTVEDGEESFLRSRLNESPEDIFLKYDKDYKMEKHNREHMNVRDTKSHGTRNRQDAKDNEKTDLREKGEMRNKIVRDKIEPRELREMREREELQKQQYKELYKKQLKDSGNDKNYVSIIRDSIQPRSILSSPGIRNSSKSK</sequence>
<dbReference type="EMBL" id="KB202283">
    <property type="protein sequence ID" value="ESO91486.1"/>
    <property type="molecule type" value="Genomic_DNA"/>
</dbReference>
<evidence type="ECO:0000313" key="3">
    <source>
        <dbReference type="Proteomes" id="UP000030746"/>
    </source>
</evidence>
<protein>
    <submittedName>
        <fullName evidence="2">Uncharacterized protein</fullName>
    </submittedName>
</protein>
<evidence type="ECO:0000313" key="2">
    <source>
        <dbReference type="EMBL" id="ESO91486.1"/>
    </source>
</evidence>
<proteinExistence type="predicted"/>
<dbReference type="KEGG" id="lgi:LOTGIDRAFT_228864"/>
<organism evidence="2 3">
    <name type="scientific">Lottia gigantea</name>
    <name type="common">Giant owl limpet</name>
    <dbReference type="NCBI Taxonomy" id="225164"/>
    <lineage>
        <taxon>Eukaryota</taxon>
        <taxon>Metazoa</taxon>
        <taxon>Spiralia</taxon>
        <taxon>Lophotrochozoa</taxon>
        <taxon>Mollusca</taxon>
        <taxon>Gastropoda</taxon>
        <taxon>Patellogastropoda</taxon>
        <taxon>Lottioidea</taxon>
        <taxon>Lottiidae</taxon>
        <taxon>Lottia</taxon>
    </lineage>
</organism>
<dbReference type="GeneID" id="20247811"/>
<reference evidence="2 3" key="1">
    <citation type="journal article" date="2013" name="Nature">
        <title>Insights into bilaterian evolution from three spiralian genomes.</title>
        <authorList>
            <person name="Simakov O."/>
            <person name="Marletaz F."/>
            <person name="Cho S.J."/>
            <person name="Edsinger-Gonzales E."/>
            <person name="Havlak P."/>
            <person name="Hellsten U."/>
            <person name="Kuo D.H."/>
            <person name="Larsson T."/>
            <person name="Lv J."/>
            <person name="Arendt D."/>
            <person name="Savage R."/>
            <person name="Osoegawa K."/>
            <person name="de Jong P."/>
            <person name="Grimwood J."/>
            <person name="Chapman J.A."/>
            <person name="Shapiro H."/>
            <person name="Aerts A."/>
            <person name="Otillar R.P."/>
            <person name="Terry A.Y."/>
            <person name="Boore J.L."/>
            <person name="Grigoriev I.V."/>
            <person name="Lindberg D.R."/>
            <person name="Seaver E.C."/>
            <person name="Weisblat D.A."/>
            <person name="Putnam N.H."/>
            <person name="Rokhsar D.S."/>
        </authorList>
    </citation>
    <scope>NUCLEOTIDE SEQUENCE [LARGE SCALE GENOMIC DNA]</scope>
</reference>
<dbReference type="RefSeq" id="XP_009058174.1">
    <property type="nucleotide sequence ID" value="XM_009059926.1"/>
</dbReference>
<evidence type="ECO:0000256" key="1">
    <source>
        <dbReference type="SAM" id="MobiDB-lite"/>
    </source>
</evidence>